<evidence type="ECO:0000313" key="1">
    <source>
        <dbReference type="EMBL" id="EEZ29785.1"/>
    </source>
</evidence>
<reference evidence="1" key="1">
    <citation type="submission" date="2009-01" db="EMBL/GenBank/DDBJ databases">
        <title>The Genome Sequence of Brucella pinnipedialis M292/94/1.</title>
        <authorList>
            <consortium name="The Broad Institute Genome Sequencing Platform"/>
            <person name="Ward D."/>
            <person name="Young S.K."/>
            <person name="Kodira C.D."/>
            <person name="Zeng Q."/>
            <person name="Koehrsen M."/>
            <person name="Alvarado L."/>
            <person name="Berlin A."/>
            <person name="Borenstein D."/>
            <person name="Chen Z."/>
            <person name="Engels R."/>
            <person name="Freedman E."/>
            <person name="Gellesch M."/>
            <person name="Goldberg J."/>
            <person name="Griggs A."/>
            <person name="Gujja S."/>
            <person name="Heiman D."/>
            <person name="Hepburn T."/>
            <person name="Howarth C."/>
            <person name="Jen D."/>
            <person name="Larson L."/>
            <person name="Lewis B."/>
            <person name="Mehta T."/>
            <person name="Park D."/>
            <person name="Pearson M."/>
            <person name="Roberts A."/>
            <person name="Saif S."/>
            <person name="Shea T."/>
            <person name="Shenoy N."/>
            <person name="Sisk P."/>
            <person name="Stolte C."/>
            <person name="Sykes S."/>
            <person name="Walk T."/>
            <person name="White J."/>
            <person name="Yandava C."/>
            <person name="Whatmore A.M."/>
            <person name="Perrett L.L."/>
            <person name="O'Callaghan D."/>
            <person name="Nusbaum C."/>
            <person name="Galagan J."/>
            <person name="Birren B."/>
        </authorList>
    </citation>
    <scope>NUCLEOTIDE SEQUENCE [LARGE SCALE GENOMIC DNA]</scope>
    <source>
        <strain evidence="1">M292/94/1</strain>
    </source>
</reference>
<dbReference type="HOGENOM" id="CLU_2804071_0_0_5"/>
<proteinExistence type="predicted"/>
<dbReference type="RefSeq" id="WP_002967917.1">
    <property type="nucleotide sequence ID" value="NZ_EQ999542.1"/>
</dbReference>
<dbReference type="AlphaFoldDB" id="A0A0E1WY83"/>
<dbReference type="Proteomes" id="UP000004659">
    <property type="component" value="Unassembled WGS sequence"/>
</dbReference>
<organism evidence="1">
    <name type="scientific">Brucella pinnipedialis M292/94/1</name>
    <dbReference type="NCBI Taxonomy" id="520462"/>
    <lineage>
        <taxon>Bacteria</taxon>
        <taxon>Pseudomonadati</taxon>
        <taxon>Pseudomonadota</taxon>
        <taxon>Alphaproteobacteria</taxon>
        <taxon>Hyphomicrobiales</taxon>
        <taxon>Brucellaceae</taxon>
        <taxon>Brucella/Ochrobactrum group</taxon>
        <taxon>Brucella</taxon>
    </lineage>
</organism>
<dbReference type="EMBL" id="EQ999542">
    <property type="protein sequence ID" value="EEZ29785.1"/>
    <property type="molecule type" value="Genomic_DNA"/>
</dbReference>
<protein>
    <submittedName>
        <fullName evidence="1">Uncharacterized protein</fullName>
    </submittedName>
</protein>
<sequence>MEGYASPKRMPQATYCPKLFHRSVRGNSVTPQNKPVYELVFSERMKADPVPAIGDKSLTMLENARKS</sequence>
<name>A0A0E1WY83_9HYPH</name>
<accession>A0A0E1WY83</accession>
<gene>
    <name evidence="1" type="ORF">BALG_03128</name>
</gene>
<dbReference type="GeneID" id="31473943"/>